<keyword evidence="2" id="KW-1185">Reference proteome</keyword>
<name>A0A4S3MP15_9RHOB</name>
<dbReference type="RefSeq" id="WP_136394360.1">
    <property type="nucleotide sequence ID" value="NZ_SSND01000002.1"/>
</dbReference>
<dbReference type="EMBL" id="SSND01000002">
    <property type="protein sequence ID" value="THD83465.1"/>
    <property type="molecule type" value="Genomic_DNA"/>
</dbReference>
<dbReference type="Proteomes" id="UP000309450">
    <property type="component" value="Unassembled WGS sequence"/>
</dbReference>
<accession>A0A4S3MP15</accession>
<dbReference type="OrthoDB" id="7868265at2"/>
<comment type="caution">
    <text evidence="1">The sequence shown here is derived from an EMBL/GenBank/DDBJ whole genome shotgun (WGS) entry which is preliminary data.</text>
</comment>
<reference evidence="1 2" key="1">
    <citation type="submission" date="2019-04" db="EMBL/GenBank/DDBJ databases">
        <title>Draft genome sequence of Gemmobacter aestuarii sp. nov.</title>
        <authorList>
            <person name="Hameed A."/>
            <person name="Lin S.-Y."/>
            <person name="Shahina M."/>
            <person name="Lai W.-A."/>
            <person name="Young C.-C."/>
        </authorList>
    </citation>
    <scope>NUCLEOTIDE SEQUENCE [LARGE SCALE GENOMIC DNA]</scope>
    <source>
        <strain evidence="1 2">CC-PW-75</strain>
    </source>
</reference>
<gene>
    <name evidence="1" type="ORF">E7811_09260</name>
</gene>
<evidence type="ECO:0000313" key="1">
    <source>
        <dbReference type="EMBL" id="THD83465.1"/>
    </source>
</evidence>
<organism evidence="1 2">
    <name type="scientific">Aliigemmobacter aestuarii</name>
    <dbReference type="NCBI Taxonomy" id="1445661"/>
    <lineage>
        <taxon>Bacteria</taxon>
        <taxon>Pseudomonadati</taxon>
        <taxon>Pseudomonadota</taxon>
        <taxon>Alphaproteobacteria</taxon>
        <taxon>Rhodobacterales</taxon>
        <taxon>Paracoccaceae</taxon>
        <taxon>Aliigemmobacter</taxon>
    </lineage>
</organism>
<sequence length="119" mass="12721">MADITIKAAYATVADEDGLRFVGFVTADEDGYALFRQPMGGGPIWFELNDEDLGAEDAVERIIRTATGLEVTIRPARVSRFGFAGSVTIRLDRCEGAEAALQALADMLGDRLEVPQAGG</sequence>
<proteinExistence type="predicted"/>
<dbReference type="AlphaFoldDB" id="A0A4S3MP15"/>
<protein>
    <submittedName>
        <fullName evidence="1">Uncharacterized protein</fullName>
    </submittedName>
</protein>
<evidence type="ECO:0000313" key="2">
    <source>
        <dbReference type="Proteomes" id="UP000309450"/>
    </source>
</evidence>